<gene>
    <name evidence="3" type="ORF">Bca52824_035279</name>
</gene>
<organism evidence="3 4">
    <name type="scientific">Brassica carinata</name>
    <name type="common">Ethiopian mustard</name>
    <name type="synonym">Abyssinian cabbage</name>
    <dbReference type="NCBI Taxonomy" id="52824"/>
    <lineage>
        <taxon>Eukaryota</taxon>
        <taxon>Viridiplantae</taxon>
        <taxon>Streptophyta</taxon>
        <taxon>Embryophyta</taxon>
        <taxon>Tracheophyta</taxon>
        <taxon>Spermatophyta</taxon>
        <taxon>Magnoliopsida</taxon>
        <taxon>eudicotyledons</taxon>
        <taxon>Gunneridae</taxon>
        <taxon>Pentapetalae</taxon>
        <taxon>rosids</taxon>
        <taxon>malvids</taxon>
        <taxon>Brassicales</taxon>
        <taxon>Brassicaceae</taxon>
        <taxon>Brassiceae</taxon>
        <taxon>Brassica</taxon>
    </lineage>
</organism>
<proteinExistence type="predicted"/>
<feature type="compositionally biased region" description="Basic residues" evidence="2">
    <location>
        <begin position="28"/>
        <end position="41"/>
    </location>
</feature>
<keyword evidence="4" id="KW-1185">Reference proteome</keyword>
<comment type="caution">
    <text evidence="3">The sequence shown here is derived from an EMBL/GenBank/DDBJ whole genome shotgun (WGS) entry which is preliminary data.</text>
</comment>
<feature type="coiled-coil region" evidence="1">
    <location>
        <begin position="235"/>
        <end position="283"/>
    </location>
</feature>
<feature type="compositionally biased region" description="Acidic residues" evidence="2">
    <location>
        <begin position="386"/>
        <end position="398"/>
    </location>
</feature>
<evidence type="ECO:0000256" key="2">
    <source>
        <dbReference type="SAM" id="MobiDB-lite"/>
    </source>
</evidence>
<accession>A0A8X7S2U9</accession>
<feature type="compositionally biased region" description="Basic and acidic residues" evidence="2">
    <location>
        <begin position="361"/>
        <end position="378"/>
    </location>
</feature>
<feature type="region of interest" description="Disordered" evidence="2">
    <location>
        <begin position="329"/>
        <end position="433"/>
    </location>
</feature>
<feature type="compositionally biased region" description="Polar residues" evidence="2">
    <location>
        <begin position="80"/>
        <end position="96"/>
    </location>
</feature>
<evidence type="ECO:0000313" key="3">
    <source>
        <dbReference type="EMBL" id="KAG2298807.1"/>
    </source>
</evidence>
<name>A0A8X7S2U9_BRACI</name>
<dbReference type="EMBL" id="JAAMPC010000008">
    <property type="protein sequence ID" value="KAG2298807.1"/>
    <property type="molecule type" value="Genomic_DNA"/>
</dbReference>
<dbReference type="Proteomes" id="UP000886595">
    <property type="component" value="Unassembled WGS sequence"/>
</dbReference>
<feature type="region of interest" description="Disordered" evidence="2">
    <location>
        <begin position="1"/>
        <end position="109"/>
    </location>
</feature>
<evidence type="ECO:0000256" key="1">
    <source>
        <dbReference type="SAM" id="Coils"/>
    </source>
</evidence>
<protein>
    <submittedName>
        <fullName evidence="3">Uncharacterized protein</fullName>
    </submittedName>
</protein>
<feature type="region of interest" description="Disordered" evidence="2">
    <location>
        <begin position="287"/>
        <end position="306"/>
    </location>
</feature>
<dbReference type="AlphaFoldDB" id="A0A8X7S2U9"/>
<sequence length="433" mass="48072">MQLPGKGRSCRGIFGRSLENEASEERPKKKTTKKKTIKKARQSPGPRSNPTGTHQSPRNDDEVKVQRPPGRLPPEDAQVRTESPGGSQLLPTQSKESIPPRVSLSEGSLSNRPRIDFADRVEFLYNEKIPLVCNPGQCTELSRQIRGGPREMPLVGDLFFKEDYVEAALANRRADGSMNVLVEKYDTALKQTMTELSASAKLARARLGVIERLRADQKKISEKTLEEKEVLRVKFEGLEAALEADRAAKKELAREKAILERAKADLEKEKAELQAERNAVTQKLIQERKHLRDSRSQEVTREKVRVQSAMTDKLGRCLTRLRTPCNVLGDESADQSGDNPVVAAPLCKERDPNVGDETGEKDDALAQEDRPKDADSAKFVEVPDSFSDEEEENVEVDESPSSLLVKTGEPSKEQEESDLAGKLPSTASIKQGK</sequence>
<feature type="compositionally biased region" description="Basic and acidic residues" evidence="2">
    <location>
        <begin position="287"/>
        <end position="305"/>
    </location>
</feature>
<keyword evidence="1" id="KW-0175">Coiled coil</keyword>
<evidence type="ECO:0000313" key="4">
    <source>
        <dbReference type="Proteomes" id="UP000886595"/>
    </source>
</evidence>
<feature type="compositionally biased region" description="Polar residues" evidence="2">
    <location>
        <begin position="45"/>
        <end position="56"/>
    </location>
</feature>
<reference evidence="3 4" key="1">
    <citation type="submission" date="2020-02" db="EMBL/GenBank/DDBJ databases">
        <authorList>
            <person name="Ma Q."/>
            <person name="Huang Y."/>
            <person name="Song X."/>
            <person name="Pei D."/>
        </authorList>
    </citation>
    <scope>NUCLEOTIDE SEQUENCE [LARGE SCALE GENOMIC DNA]</scope>
    <source>
        <strain evidence="3">Sxm20200214</strain>
        <tissue evidence="3">Leaf</tissue>
    </source>
</reference>